<comment type="caution">
    <text evidence="2">The sequence shown here is derived from an EMBL/GenBank/DDBJ whole genome shotgun (WGS) entry which is preliminary data.</text>
</comment>
<dbReference type="Proteomes" id="UP000807769">
    <property type="component" value="Unassembled WGS sequence"/>
</dbReference>
<keyword evidence="1" id="KW-0812">Transmembrane</keyword>
<proteinExistence type="predicted"/>
<dbReference type="GeneID" id="64629847"/>
<protein>
    <submittedName>
        <fullName evidence="2">Uncharacterized protein</fullName>
    </submittedName>
</protein>
<keyword evidence="3" id="KW-1185">Reference proteome</keyword>
<dbReference type="OrthoDB" id="2686513at2759"/>
<keyword evidence="1" id="KW-1133">Transmembrane helix</keyword>
<evidence type="ECO:0000256" key="1">
    <source>
        <dbReference type="SAM" id="Phobius"/>
    </source>
</evidence>
<organism evidence="2 3">
    <name type="scientific">Suillus subaureus</name>
    <dbReference type="NCBI Taxonomy" id="48587"/>
    <lineage>
        <taxon>Eukaryota</taxon>
        <taxon>Fungi</taxon>
        <taxon>Dikarya</taxon>
        <taxon>Basidiomycota</taxon>
        <taxon>Agaricomycotina</taxon>
        <taxon>Agaricomycetes</taxon>
        <taxon>Agaricomycetidae</taxon>
        <taxon>Boletales</taxon>
        <taxon>Suillineae</taxon>
        <taxon>Suillaceae</taxon>
        <taxon>Suillus</taxon>
    </lineage>
</organism>
<evidence type="ECO:0000313" key="3">
    <source>
        <dbReference type="Proteomes" id="UP000807769"/>
    </source>
</evidence>
<dbReference type="EMBL" id="JABBWG010000019">
    <property type="protein sequence ID" value="KAG1815015.1"/>
    <property type="molecule type" value="Genomic_DNA"/>
</dbReference>
<dbReference type="RefSeq" id="XP_041192152.1">
    <property type="nucleotide sequence ID" value="XM_041335830.1"/>
</dbReference>
<dbReference type="AlphaFoldDB" id="A0A9P7E9R0"/>
<gene>
    <name evidence="2" type="ORF">BJ212DRAFT_1358841</name>
</gene>
<feature type="transmembrane region" description="Helical" evidence="1">
    <location>
        <begin position="34"/>
        <end position="57"/>
    </location>
</feature>
<reference evidence="2" key="1">
    <citation type="journal article" date="2020" name="New Phytol.">
        <title>Comparative genomics reveals dynamic genome evolution in host specialist ectomycorrhizal fungi.</title>
        <authorList>
            <person name="Lofgren L.A."/>
            <person name="Nguyen N.H."/>
            <person name="Vilgalys R."/>
            <person name="Ruytinx J."/>
            <person name="Liao H.L."/>
            <person name="Branco S."/>
            <person name="Kuo A."/>
            <person name="LaButti K."/>
            <person name="Lipzen A."/>
            <person name="Andreopoulos W."/>
            <person name="Pangilinan J."/>
            <person name="Riley R."/>
            <person name="Hundley H."/>
            <person name="Na H."/>
            <person name="Barry K."/>
            <person name="Grigoriev I.V."/>
            <person name="Stajich J.E."/>
            <person name="Kennedy P.G."/>
        </authorList>
    </citation>
    <scope>NUCLEOTIDE SEQUENCE</scope>
    <source>
        <strain evidence="2">MN1</strain>
    </source>
</reference>
<keyword evidence="1" id="KW-0472">Membrane</keyword>
<accession>A0A9P7E9R0</accession>
<name>A0A9P7E9R0_9AGAM</name>
<sequence length="98" mass="10865">MLYRQLFILFQQLIVCVILIIRTYALYNCSKRLLIWVTLIFIALAGGSSAGTIGQYAGNLTPFPGVGCFETYTVNEYVIILAVLRVYSKVIADLPVVG</sequence>
<feature type="transmembrane region" description="Helical" evidence="1">
    <location>
        <begin position="6"/>
        <end position="27"/>
    </location>
</feature>
<evidence type="ECO:0000313" key="2">
    <source>
        <dbReference type="EMBL" id="KAG1815015.1"/>
    </source>
</evidence>